<dbReference type="RefSeq" id="WP_007841851.1">
    <property type="nucleotide sequence ID" value="NZ_RCXK01000008.1"/>
</dbReference>
<evidence type="ECO:0000313" key="2">
    <source>
        <dbReference type="EMBL" id="KAA5405437.1"/>
    </source>
</evidence>
<dbReference type="AlphaFoldDB" id="A0A4Q5HUH8"/>
<dbReference type="Proteomes" id="UP000481616">
    <property type="component" value="Unassembled WGS sequence"/>
</dbReference>
<protein>
    <submittedName>
        <fullName evidence="1">Mobilization protein</fullName>
    </submittedName>
</protein>
<sequence>MAQKTSINIKPCNIGSSEAHNRRTAEYLANIRSEKFYIRTDLMAGNEAWVSPDFGEATLTDRYNQIAAMVKEKTGRAMQTKDRERVNKKTGKVTIVRGSTPLKEGVVVIKDDTTMEQLRKFCEVCKQRWGITALQVFIHRDEGHYGIPGDNATWKPNLHAHIVWDWMNHDTGKSCKLDEKAMSEMQTVLAGCLEMERGTSKEVTGKEHLERTDFIIAKQKQETERLAQEHKIKEEYSAKLDNEIAEKKCKVNAENGNIIISGMAYIIGKGKFSEMEKENKRLKSELPKLIALQKEQFNTAVSNQVAKEVASLNERLNVKIAEAIQNRQHWLAWQRKANMIGAELETTQKSLQTMIELQQTAIDLLAIFLMNISELFRNAVQMIIDFAQSKYQSILHNEQAAVIKQAVCCFTDIRKGQETIGSALVNAAVSKGKLDKMEEKKVSKEVESIIAGEYDYKIGRDNSIGY</sequence>
<reference evidence="3 4" key="1">
    <citation type="journal article" date="2019" name="Nat. Med.">
        <title>A library of human gut bacterial isolates paired with longitudinal multiomics data enables mechanistic microbiome research.</title>
        <authorList>
            <person name="Poyet M."/>
            <person name="Groussin M."/>
            <person name="Gibbons S.M."/>
            <person name="Avila-Pacheco J."/>
            <person name="Jiang X."/>
            <person name="Kearney S.M."/>
            <person name="Perrotta A.R."/>
            <person name="Berdy B."/>
            <person name="Zhao S."/>
            <person name="Lieberman T.D."/>
            <person name="Swanson P.K."/>
            <person name="Smith M."/>
            <person name="Roesemann S."/>
            <person name="Alexander J.E."/>
            <person name="Rich S.A."/>
            <person name="Livny J."/>
            <person name="Vlamakis H."/>
            <person name="Clish C."/>
            <person name="Bullock K."/>
            <person name="Deik A."/>
            <person name="Scott J."/>
            <person name="Pierce K.A."/>
            <person name="Xavier R.J."/>
            <person name="Alm E.J."/>
        </authorList>
    </citation>
    <scope>NUCLEOTIDE SEQUENCE [LARGE SCALE GENOMIC DNA]</scope>
    <source>
        <strain evidence="1 4">BIOML-A1</strain>
        <strain evidence="2 3">BIOML-A4</strain>
    </source>
</reference>
<proteinExistence type="predicted"/>
<name>A0A4Q5HUH8_9BACT</name>
<dbReference type="EMBL" id="VVZA01000007">
    <property type="protein sequence ID" value="KAA5405437.1"/>
    <property type="molecule type" value="Genomic_DNA"/>
</dbReference>
<dbReference type="Proteomes" id="UP000441162">
    <property type="component" value="Unassembled WGS sequence"/>
</dbReference>
<gene>
    <name evidence="2" type="ORF">F2Y51_10475</name>
    <name evidence="1" type="ORF">F2Y58_11660</name>
</gene>
<evidence type="ECO:0000313" key="3">
    <source>
        <dbReference type="Proteomes" id="UP000441162"/>
    </source>
</evidence>
<dbReference type="EMBL" id="VVYY01000008">
    <property type="protein sequence ID" value="KAA5398176.1"/>
    <property type="molecule type" value="Genomic_DNA"/>
</dbReference>
<evidence type="ECO:0000313" key="4">
    <source>
        <dbReference type="Proteomes" id="UP000481616"/>
    </source>
</evidence>
<comment type="caution">
    <text evidence="1">The sequence shown here is derived from an EMBL/GenBank/DDBJ whole genome shotgun (WGS) entry which is preliminary data.</text>
</comment>
<evidence type="ECO:0000313" key="1">
    <source>
        <dbReference type="EMBL" id="KAA5398176.1"/>
    </source>
</evidence>
<accession>A0A4Q5HUH8</accession>
<organism evidence="1 4">
    <name type="scientific">Phocaeicola dorei</name>
    <dbReference type="NCBI Taxonomy" id="357276"/>
    <lineage>
        <taxon>Bacteria</taxon>
        <taxon>Pseudomonadati</taxon>
        <taxon>Bacteroidota</taxon>
        <taxon>Bacteroidia</taxon>
        <taxon>Bacteroidales</taxon>
        <taxon>Bacteroidaceae</taxon>
        <taxon>Phocaeicola</taxon>
    </lineage>
</organism>